<organism evidence="1 2">
    <name type="scientific">Tetracentron sinense</name>
    <name type="common">Spur-leaf</name>
    <dbReference type="NCBI Taxonomy" id="13715"/>
    <lineage>
        <taxon>Eukaryota</taxon>
        <taxon>Viridiplantae</taxon>
        <taxon>Streptophyta</taxon>
        <taxon>Embryophyta</taxon>
        <taxon>Tracheophyta</taxon>
        <taxon>Spermatophyta</taxon>
        <taxon>Magnoliopsida</taxon>
        <taxon>Trochodendrales</taxon>
        <taxon>Trochodendraceae</taxon>
        <taxon>Tetracentron</taxon>
    </lineage>
</organism>
<gene>
    <name evidence="1" type="ORF">HHK36_000460</name>
</gene>
<name>A0A834ZVX3_TETSI</name>
<sequence length="101" mass="11646">MRSSNIDPFLMRSSEKMVENFVQTRARVLPWQQNRFQIYFNPFQVNGMDGFVRGSGGTGVFLPRFVTTTDDRKTKMLEKRSLSHIDGPVTVTVPFDDPFLL</sequence>
<dbReference type="EMBL" id="JABCRI010000001">
    <property type="protein sequence ID" value="KAF8412495.1"/>
    <property type="molecule type" value="Genomic_DNA"/>
</dbReference>
<evidence type="ECO:0000313" key="2">
    <source>
        <dbReference type="Proteomes" id="UP000655225"/>
    </source>
</evidence>
<comment type="caution">
    <text evidence="1">The sequence shown here is derived from an EMBL/GenBank/DDBJ whole genome shotgun (WGS) entry which is preliminary data.</text>
</comment>
<keyword evidence="2" id="KW-1185">Reference proteome</keyword>
<evidence type="ECO:0000313" key="1">
    <source>
        <dbReference type="EMBL" id="KAF8412495.1"/>
    </source>
</evidence>
<accession>A0A834ZVX3</accession>
<dbReference type="Proteomes" id="UP000655225">
    <property type="component" value="Unassembled WGS sequence"/>
</dbReference>
<dbReference type="OrthoDB" id="1888697at2759"/>
<dbReference type="AlphaFoldDB" id="A0A834ZVX3"/>
<proteinExistence type="predicted"/>
<reference evidence="1 2" key="1">
    <citation type="submission" date="2020-04" db="EMBL/GenBank/DDBJ databases">
        <title>Plant Genome Project.</title>
        <authorList>
            <person name="Zhang R.-G."/>
        </authorList>
    </citation>
    <scope>NUCLEOTIDE SEQUENCE [LARGE SCALE GENOMIC DNA]</scope>
    <source>
        <strain evidence="1">YNK0</strain>
        <tissue evidence="1">Leaf</tissue>
    </source>
</reference>
<protein>
    <submittedName>
        <fullName evidence="1">Uncharacterized protein</fullName>
    </submittedName>
</protein>